<accession>A0ABW5VP95</accession>
<feature type="transmembrane region" description="Helical" evidence="7">
    <location>
        <begin position="250"/>
        <end position="271"/>
    </location>
</feature>
<feature type="transmembrane region" description="Helical" evidence="7">
    <location>
        <begin position="84"/>
        <end position="106"/>
    </location>
</feature>
<dbReference type="Pfam" id="PF00528">
    <property type="entry name" value="BPD_transp_1"/>
    <property type="match status" value="1"/>
</dbReference>
<comment type="subcellular location">
    <subcellularLocation>
        <location evidence="1 7">Cell membrane</location>
        <topology evidence="1 7">Multi-pass membrane protein</topology>
    </subcellularLocation>
</comment>
<evidence type="ECO:0000313" key="10">
    <source>
        <dbReference type="Proteomes" id="UP001597479"/>
    </source>
</evidence>
<organism evidence="9 10">
    <name type="scientific">Promicromonospora vindobonensis</name>
    <dbReference type="NCBI Taxonomy" id="195748"/>
    <lineage>
        <taxon>Bacteria</taxon>
        <taxon>Bacillati</taxon>
        <taxon>Actinomycetota</taxon>
        <taxon>Actinomycetes</taxon>
        <taxon>Micrococcales</taxon>
        <taxon>Promicromonosporaceae</taxon>
        <taxon>Promicromonospora</taxon>
    </lineage>
</organism>
<evidence type="ECO:0000313" key="9">
    <source>
        <dbReference type="EMBL" id="MFD2793482.1"/>
    </source>
</evidence>
<dbReference type="PANTHER" id="PTHR32243:SF18">
    <property type="entry name" value="INNER MEMBRANE ABC TRANSPORTER PERMEASE PROTEIN YCJP"/>
    <property type="match status" value="1"/>
</dbReference>
<comment type="caution">
    <text evidence="9">The sequence shown here is derived from an EMBL/GenBank/DDBJ whole genome shotgun (WGS) entry which is preliminary data.</text>
</comment>
<feature type="transmembrane region" description="Helical" evidence="7">
    <location>
        <begin position="21"/>
        <end position="44"/>
    </location>
</feature>
<proteinExistence type="inferred from homology"/>
<name>A0ABW5VP95_9MICO</name>
<reference evidence="10" key="1">
    <citation type="journal article" date="2019" name="Int. J. Syst. Evol. Microbiol.">
        <title>The Global Catalogue of Microorganisms (GCM) 10K type strain sequencing project: providing services to taxonomists for standard genome sequencing and annotation.</title>
        <authorList>
            <consortium name="The Broad Institute Genomics Platform"/>
            <consortium name="The Broad Institute Genome Sequencing Center for Infectious Disease"/>
            <person name="Wu L."/>
            <person name="Ma J."/>
        </authorList>
    </citation>
    <scope>NUCLEOTIDE SEQUENCE [LARGE SCALE GENOMIC DNA]</scope>
    <source>
        <strain evidence="10">CCM 7044</strain>
    </source>
</reference>
<feature type="transmembrane region" description="Helical" evidence="7">
    <location>
        <begin position="148"/>
        <end position="167"/>
    </location>
</feature>
<feature type="transmembrane region" description="Helical" evidence="7">
    <location>
        <begin position="118"/>
        <end position="136"/>
    </location>
</feature>
<evidence type="ECO:0000256" key="4">
    <source>
        <dbReference type="ARBA" id="ARBA00022692"/>
    </source>
</evidence>
<dbReference type="CDD" id="cd06261">
    <property type="entry name" value="TM_PBP2"/>
    <property type="match status" value="1"/>
</dbReference>
<sequence>MAAISTRQRFGARSTAARIGVWSGLAVITVWTLAPIAVMVFTSFKPSGEIFQIPPTLLPSDWTLENYVSVFTTSSMPQALRNSVVVGLLVALMTLTLGTSAGYALARISFRGARSISLFILLGQMVPLTVLLLALFRMINALGFNDTVVGVAMAHLVITLPLVTWMIRNQIAAIPYELEEAAMVDGCSRLDAFLYAVLPVAGPGLAASGMFAFLQSWHEFVLASVLTRSDESRTAPVALTEFATEFDVDWGATMAASVILTVPLVIAFVALQRYLVNGLTGGAVKG</sequence>
<dbReference type="EMBL" id="JBHUOG010000001">
    <property type="protein sequence ID" value="MFD2793482.1"/>
    <property type="molecule type" value="Genomic_DNA"/>
</dbReference>
<keyword evidence="5 7" id="KW-1133">Transmembrane helix</keyword>
<keyword evidence="10" id="KW-1185">Reference proteome</keyword>
<evidence type="ECO:0000256" key="7">
    <source>
        <dbReference type="RuleBase" id="RU363032"/>
    </source>
</evidence>
<evidence type="ECO:0000259" key="8">
    <source>
        <dbReference type="PROSITE" id="PS50928"/>
    </source>
</evidence>
<dbReference type="InterPro" id="IPR035906">
    <property type="entry name" value="MetI-like_sf"/>
</dbReference>
<dbReference type="InterPro" id="IPR000515">
    <property type="entry name" value="MetI-like"/>
</dbReference>
<keyword evidence="3" id="KW-1003">Cell membrane</keyword>
<dbReference type="PROSITE" id="PS50928">
    <property type="entry name" value="ABC_TM1"/>
    <property type="match status" value="1"/>
</dbReference>
<feature type="domain" description="ABC transmembrane type-1" evidence="8">
    <location>
        <begin position="80"/>
        <end position="271"/>
    </location>
</feature>
<dbReference type="SUPFAM" id="SSF161098">
    <property type="entry name" value="MetI-like"/>
    <property type="match status" value="1"/>
</dbReference>
<gene>
    <name evidence="9" type="ORF">ACFS27_07955</name>
</gene>
<evidence type="ECO:0000256" key="2">
    <source>
        <dbReference type="ARBA" id="ARBA00022448"/>
    </source>
</evidence>
<dbReference type="Gene3D" id="1.10.3720.10">
    <property type="entry name" value="MetI-like"/>
    <property type="match status" value="1"/>
</dbReference>
<evidence type="ECO:0000256" key="1">
    <source>
        <dbReference type="ARBA" id="ARBA00004651"/>
    </source>
</evidence>
<dbReference type="InterPro" id="IPR050901">
    <property type="entry name" value="BP-dep_ABC_trans_perm"/>
</dbReference>
<dbReference type="RefSeq" id="WP_377181710.1">
    <property type="nucleotide sequence ID" value="NZ_JBHUOG010000001.1"/>
</dbReference>
<keyword evidence="2 7" id="KW-0813">Transport</keyword>
<dbReference type="Proteomes" id="UP001597479">
    <property type="component" value="Unassembled WGS sequence"/>
</dbReference>
<keyword evidence="6 7" id="KW-0472">Membrane</keyword>
<comment type="similarity">
    <text evidence="7">Belongs to the binding-protein-dependent transport system permease family.</text>
</comment>
<evidence type="ECO:0000256" key="3">
    <source>
        <dbReference type="ARBA" id="ARBA00022475"/>
    </source>
</evidence>
<protein>
    <submittedName>
        <fullName evidence="9">Carbohydrate ABC transporter permease</fullName>
    </submittedName>
</protein>
<feature type="transmembrane region" description="Helical" evidence="7">
    <location>
        <begin position="192"/>
        <end position="214"/>
    </location>
</feature>
<keyword evidence="4 7" id="KW-0812">Transmembrane</keyword>
<dbReference type="PANTHER" id="PTHR32243">
    <property type="entry name" value="MALTOSE TRANSPORT SYSTEM PERMEASE-RELATED"/>
    <property type="match status" value="1"/>
</dbReference>
<evidence type="ECO:0000256" key="5">
    <source>
        <dbReference type="ARBA" id="ARBA00022989"/>
    </source>
</evidence>
<evidence type="ECO:0000256" key="6">
    <source>
        <dbReference type="ARBA" id="ARBA00023136"/>
    </source>
</evidence>